<proteinExistence type="predicted"/>
<protein>
    <submittedName>
        <fullName evidence="1">Uncharacterized protein</fullName>
    </submittedName>
</protein>
<organism evidence="1 2">
    <name type="scientific">Megamonas funiformis</name>
    <dbReference type="NCBI Taxonomy" id="437897"/>
    <lineage>
        <taxon>Bacteria</taxon>
        <taxon>Bacillati</taxon>
        <taxon>Bacillota</taxon>
        <taxon>Negativicutes</taxon>
        <taxon>Selenomonadales</taxon>
        <taxon>Selenomonadaceae</taxon>
        <taxon>Megamonas</taxon>
    </lineage>
</organism>
<gene>
    <name evidence="1" type="ORF">LIY65_11450</name>
</gene>
<dbReference type="RefSeq" id="WP_227153334.1">
    <property type="nucleotide sequence ID" value="NZ_JAJCGD010000047.1"/>
</dbReference>
<name>A0AAW4U462_9FIRM</name>
<sequence>MKSFDELEFKYKDAIEQYDLNSAWANDIRETILSLKDPKEIVLSCLLDGLEDCFEKKIKAESYLLKNGFNEKEILSLCYQYSEYCNK</sequence>
<reference evidence="1" key="1">
    <citation type="submission" date="2021-10" db="EMBL/GenBank/DDBJ databases">
        <title>Collection of gut derived symbiotic bacterial strains cultured from healthy donors.</title>
        <authorList>
            <person name="Lin H."/>
            <person name="Littmann E."/>
            <person name="Claire K."/>
            <person name="Pamer E."/>
        </authorList>
    </citation>
    <scope>NUCLEOTIDE SEQUENCE</scope>
    <source>
        <strain evidence="1">MSK.7.16</strain>
    </source>
</reference>
<evidence type="ECO:0000313" key="1">
    <source>
        <dbReference type="EMBL" id="MCB6829303.1"/>
    </source>
</evidence>
<dbReference type="EMBL" id="JAJCGD010000047">
    <property type="protein sequence ID" value="MCB6829303.1"/>
    <property type="molecule type" value="Genomic_DNA"/>
</dbReference>
<dbReference type="Proteomes" id="UP001198190">
    <property type="component" value="Unassembled WGS sequence"/>
</dbReference>
<dbReference type="AlphaFoldDB" id="A0AAW4U462"/>
<evidence type="ECO:0000313" key="2">
    <source>
        <dbReference type="Proteomes" id="UP001198190"/>
    </source>
</evidence>
<comment type="caution">
    <text evidence="1">The sequence shown here is derived from an EMBL/GenBank/DDBJ whole genome shotgun (WGS) entry which is preliminary data.</text>
</comment>
<accession>A0AAW4U462</accession>